<sequence>MTESKQILQLNRFDMASAERLDARLAKLVERRRASFGASSVLFYQKPLEIVRAEGVTMFDAAGKAYLDVYNNVPTVGHCHPQVVEAISRQAALLATNSRYLYENLHTYAETLLATFPASLSNLVLTCTGSESNDIALRMAQTHTGGNGFVVTETAYHGNTTAVMEISPSSYRKGSPLPPHIRTIPAPDSYHLEPGQEVGAVFAAHLRAAIADLQNNGITFAGLVVDTVFSSDGVFADPAGFLAEALAVVHEAGGLFIADEVQPGFGRTGKGHWCFARHGIEPDIVTLGKPMGNGYPMAGVVTRPELLEAFCAETGYFNTFGANPVAAAAGLAVLQVIEQEGLIANANRIGTLLRDGLRDLGRRDERIGDVRGAGLFIGLEFSRGEREPDANLAAYVINAMKEEGILIGAAGAYGNVLKIRPALCFGEDNAGFFVETLARVLRGV</sequence>
<keyword evidence="5" id="KW-0032">Aminotransferase</keyword>
<proteinExistence type="inferred from homology"/>
<keyword evidence="6" id="KW-1185">Reference proteome</keyword>
<protein>
    <submittedName>
        <fullName evidence="5">4-aminobutyrate aminotransferase</fullName>
    </submittedName>
</protein>
<evidence type="ECO:0000256" key="1">
    <source>
        <dbReference type="ARBA" id="ARBA00001933"/>
    </source>
</evidence>
<dbReference type="OrthoDB" id="9801052at2"/>
<dbReference type="SUPFAM" id="SSF53383">
    <property type="entry name" value="PLP-dependent transferases"/>
    <property type="match status" value="1"/>
</dbReference>
<dbReference type="PROSITE" id="PS00600">
    <property type="entry name" value="AA_TRANSFER_CLASS_3"/>
    <property type="match status" value="1"/>
</dbReference>
<dbReference type="GO" id="GO:0030170">
    <property type="term" value="F:pyridoxal phosphate binding"/>
    <property type="evidence" value="ECO:0007669"/>
    <property type="project" value="InterPro"/>
</dbReference>
<evidence type="ECO:0000256" key="3">
    <source>
        <dbReference type="ARBA" id="ARBA00022898"/>
    </source>
</evidence>
<dbReference type="PANTHER" id="PTHR45688:SF13">
    <property type="entry name" value="ALANINE--GLYOXYLATE AMINOTRANSFERASE 2-LIKE"/>
    <property type="match status" value="1"/>
</dbReference>
<keyword evidence="5" id="KW-0808">Transferase</keyword>
<keyword evidence="3 4" id="KW-0663">Pyridoxal phosphate</keyword>
<dbReference type="EMBL" id="FNNU01000008">
    <property type="protein sequence ID" value="SDX94567.1"/>
    <property type="molecule type" value="Genomic_DNA"/>
</dbReference>
<dbReference type="InterPro" id="IPR015422">
    <property type="entry name" value="PyrdxlP-dep_Trfase_small"/>
</dbReference>
<dbReference type="InterPro" id="IPR015424">
    <property type="entry name" value="PyrdxlP-dep_Trfase"/>
</dbReference>
<gene>
    <name evidence="5" type="ORF">SAMN05216287_4176</name>
</gene>
<dbReference type="Gene3D" id="3.90.1150.10">
    <property type="entry name" value="Aspartate Aminotransferase, domain 1"/>
    <property type="match status" value="1"/>
</dbReference>
<evidence type="ECO:0000256" key="2">
    <source>
        <dbReference type="ARBA" id="ARBA00008954"/>
    </source>
</evidence>
<dbReference type="Pfam" id="PF00202">
    <property type="entry name" value="Aminotran_3"/>
    <property type="match status" value="1"/>
</dbReference>
<organism evidence="5 6">
    <name type="scientific">Pseudomonas kuykendallii</name>
    <dbReference type="NCBI Taxonomy" id="1007099"/>
    <lineage>
        <taxon>Bacteria</taxon>
        <taxon>Pseudomonadati</taxon>
        <taxon>Pseudomonadota</taxon>
        <taxon>Gammaproteobacteria</taxon>
        <taxon>Pseudomonadales</taxon>
        <taxon>Pseudomonadaceae</taxon>
        <taxon>Pseudomonas</taxon>
    </lineage>
</organism>
<dbReference type="Gene3D" id="3.40.640.10">
    <property type="entry name" value="Type I PLP-dependent aspartate aminotransferase-like (Major domain)"/>
    <property type="match status" value="1"/>
</dbReference>
<evidence type="ECO:0000313" key="6">
    <source>
        <dbReference type="Proteomes" id="UP000243778"/>
    </source>
</evidence>
<dbReference type="PANTHER" id="PTHR45688">
    <property type="match status" value="1"/>
</dbReference>
<dbReference type="PIRSF" id="PIRSF000521">
    <property type="entry name" value="Transaminase_4ab_Lys_Orn"/>
    <property type="match status" value="1"/>
</dbReference>
<evidence type="ECO:0000313" key="5">
    <source>
        <dbReference type="EMBL" id="SDX94567.1"/>
    </source>
</evidence>
<name>A0A1H3FUT0_9PSED</name>
<dbReference type="InterPro" id="IPR049704">
    <property type="entry name" value="Aminotrans_3_PPA_site"/>
</dbReference>
<accession>A0A1H3FUT0</accession>
<evidence type="ECO:0000256" key="4">
    <source>
        <dbReference type="RuleBase" id="RU003560"/>
    </source>
</evidence>
<dbReference type="CDD" id="cd00610">
    <property type="entry name" value="OAT_like"/>
    <property type="match status" value="1"/>
</dbReference>
<dbReference type="AlphaFoldDB" id="A0A1H3FUT0"/>
<reference evidence="6" key="1">
    <citation type="submission" date="2016-10" db="EMBL/GenBank/DDBJ databases">
        <authorList>
            <person name="Varghese N."/>
            <person name="Submissions S."/>
        </authorList>
    </citation>
    <scope>NUCLEOTIDE SEQUENCE [LARGE SCALE GENOMIC DNA]</scope>
    <source>
        <strain evidence="6">NRRL B-59562</strain>
    </source>
</reference>
<comment type="cofactor">
    <cofactor evidence="1">
        <name>pyridoxal 5'-phosphate</name>
        <dbReference type="ChEBI" id="CHEBI:597326"/>
    </cofactor>
</comment>
<dbReference type="InterPro" id="IPR005814">
    <property type="entry name" value="Aminotrans_3"/>
</dbReference>
<comment type="similarity">
    <text evidence="2 4">Belongs to the class-III pyridoxal-phosphate-dependent aminotransferase family.</text>
</comment>
<dbReference type="RefSeq" id="WP_090231578.1">
    <property type="nucleotide sequence ID" value="NZ_FNNU01000008.1"/>
</dbReference>
<dbReference type="STRING" id="1007099.SAMN05216287_4176"/>
<dbReference type="Proteomes" id="UP000243778">
    <property type="component" value="Unassembled WGS sequence"/>
</dbReference>
<dbReference type="InterPro" id="IPR015421">
    <property type="entry name" value="PyrdxlP-dep_Trfase_major"/>
</dbReference>
<dbReference type="GO" id="GO:0008483">
    <property type="term" value="F:transaminase activity"/>
    <property type="evidence" value="ECO:0007669"/>
    <property type="project" value="UniProtKB-KW"/>
</dbReference>